<reference evidence="2 3" key="1">
    <citation type="journal article" date="2018" name="Nat. Ecol. Evol.">
        <title>Pezizomycetes genomes reveal the molecular basis of ectomycorrhizal truffle lifestyle.</title>
        <authorList>
            <person name="Murat C."/>
            <person name="Payen T."/>
            <person name="Noel B."/>
            <person name="Kuo A."/>
            <person name="Morin E."/>
            <person name="Chen J."/>
            <person name="Kohler A."/>
            <person name="Krizsan K."/>
            <person name="Balestrini R."/>
            <person name="Da Silva C."/>
            <person name="Montanini B."/>
            <person name="Hainaut M."/>
            <person name="Levati E."/>
            <person name="Barry K.W."/>
            <person name="Belfiori B."/>
            <person name="Cichocki N."/>
            <person name="Clum A."/>
            <person name="Dockter R.B."/>
            <person name="Fauchery L."/>
            <person name="Guy J."/>
            <person name="Iotti M."/>
            <person name="Le Tacon F."/>
            <person name="Lindquist E.A."/>
            <person name="Lipzen A."/>
            <person name="Malagnac F."/>
            <person name="Mello A."/>
            <person name="Molinier V."/>
            <person name="Miyauchi S."/>
            <person name="Poulain J."/>
            <person name="Riccioni C."/>
            <person name="Rubini A."/>
            <person name="Sitrit Y."/>
            <person name="Splivallo R."/>
            <person name="Traeger S."/>
            <person name="Wang M."/>
            <person name="Zifcakova L."/>
            <person name="Wipf D."/>
            <person name="Zambonelli A."/>
            <person name="Paolocci F."/>
            <person name="Nowrousian M."/>
            <person name="Ottonello S."/>
            <person name="Baldrian P."/>
            <person name="Spatafora J.W."/>
            <person name="Henrissat B."/>
            <person name="Nagy L.G."/>
            <person name="Aury J.M."/>
            <person name="Wincker P."/>
            <person name="Grigoriev I.V."/>
            <person name="Bonfante P."/>
            <person name="Martin F.M."/>
        </authorList>
    </citation>
    <scope>NUCLEOTIDE SEQUENCE [LARGE SCALE GENOMIC DNA]</scope>
    <source>
        <strain evidence="2 3">120613-1</strain>
    </source>
</reference>
<evidence type="ECO:0000313" key="3">
    <source>
        <dbReference type="Proteomes" id="UP000276215"/>
    </source>
</evidence>
<organism evidence="2 3">
    <name type="scientific">Choiromyces venosus 120613-1</name>
    <dbReference type="NCBI Taxonomy" id="1336337"/>
    <lineage>
        <taxon>Eukaryota</taxon>
        <taxon>Fungi</taxon>
        <taxon>Dikarya</taxon>
        <taxon>Ascomycota</taxon>
        <taxon>Pezizomycotina</taxon>
        <taxon>Pezizomycetes</taxon>
        <taxon>Pezizales</taxon>
        <taxon>Tuberaceae</taxon>
        <taxon>Choiromyces</taxon>
    </lineage>
</organism>
<protein>
    <submittedName>
        <fullName evidence="2">Uncharacterized protein</fullName>
    </submittedName>
</protein>
<proteinExistence type="predicted"/>
<keyword evidence="3" id="KW-1185">Reference proteome</keyword>
<dbReference type="EMBL" id="ML120440">
    <property type="protein sequence ID" value="RPA94219.1"/>
    <property type="molecule type" value="Genomic_DNA"/>
</dbReference>
<dbReference type="Proteomes" id="UP000276215">
    <property type="component" value="Unassembled WGS sequence"/>
</dbReference>
<evidence type="ECO:0000313" key="2">
    <source>
        <dbReference type="EMBL" id="RPA94219.1"/>
    </source>
</evidence>
<keyword evidence="1" id="KW-1133">Transmembrane helix</keyword>
<keyword evidence="1" id="KW-0472">Membrane</keyword>
<dbReference type="AlphaFoldDB" id="A0A3N4J7F6"/>
<sequence length="94" mass="10548">MADTIDNNLVPQGYPNVPCHTPPVNYELSVELIYCKVTGNSGLYTNVPSYFFACPLIFPISTLTLYPYILKSLNTKMPILHPLYPKLLFPSLPT</sequence>
<feature type="transmembrane region" description="Helical" evidence="1">
    <location>
        <begin position="50"/>
        <end position="70"/>
    </location>
</feature>
<accession>A0A3N4J7F6</accession>
<keyword evidence="1" id="KW-0812">Transmembrane</keyword>
<name>A0A3N4J7F6_9PEZI</name>
<gene>
    <name evidence="2" type="ORF">L873DRAFT_1466470</name>
</gene>
<evidence type="ECO:0000256" key="1">
    <source>
        <dbReference type="SAM" id="Phobius"/>
    </source>
</evidence>